<sequence length="148" mass="15556">MSSISPKTMENNSDWQPGLSYMSDGVSGDQDESAQEGQADDSRKRKRLTITTYVSSFQEDVFLMNLSSPKHIGSKTNLVSIGYFVCPGVVSYAEQEKLNATAQSPAAAGAPAIAASVSTGRGNDLGFDPDTAASSSRRSTGSKPCCSC</sequence>
<proteinExistence type="predicted"/>
<accession>C6HLV6</accession>
<dbReference type="AlphaFoldDB" id="C6HLV6"/>
<dbReference type="STRING" id="544712.C6HLV6"/>
<dbReference type="VEuPathDB" id="FungiDB:HCDG_07575"/>
<dbReference type="EMBL" id="GG692431">
    <property type="protein sequence ID" value="EER38706.1"/>
    <property type="molecule type" value="Genomic_DNA"/>
</dbReference>
<feature type="compositionally biased region" description="Polar residues" evidence="1">
    <location>
        <begin position="1"/>
        <end position="15"/>
    </location>
</feature>
<gene>
    <name evidence="2" type="ORF">HCDG_07575</name>
</gene>
<evidence type="ECO:0000313" key="3">
    <source>
        <dbReference type="Proteomes" id="UP000002624"/>
    </source>
</evidence>
<evidence type="ECO:0000313" key="2">
    <source>
        <dbReference type="EMBL" id="EER38706.1"/>
    </source>
</evidence>
<dbReference type="Proteomes" id="UP000002624">
    <property type="component" value="Unassembled WGS sequence"/>
</dbReference>
<protein>
    <submittedName>
        <fullName evidence="2">Uncharacterized protein</fullName>
    </submittedName>
</protein>
<name>C6HLV6_AJECH</name>
<dbReference type="HOGENOM" id="CLU_1758294_0_0_1"/>
<organism evidence="2 3">
    <name type="scientific">Ajellomyces capsulatus (strain H143)</name>
    <name type="common">Darling's disease fungus</name>
    <name type="synonym">Histoplasma capsulatum</name>
    <dbReference type="NCBI Taxonomy" id="544712"/>
    <lineage>
        <taxon>Eukaryota</taxon>
        <taxon>Fungi</taxon>
        <taxon>Dikarya</taxon>
        <taxon>Ascomycota</taxon>
        <taxon>Pezizomycotina</taxon>
        <taxon>Eurotiomycetes</taxon>
        <taxon>Eurotiomycetidae</taxon>
        <taxon>Onygenales</taxon>
        <taxon>Ajellomycetaceae</taxon>
        <taxon>Histoplasma</taxon>
    </lineage>
</organism>
<feature type="region of interest" description="Disordered" evidence="1">
    <location>
        <begin position="1"/>
        <end position="45"/>
    </location>
</feature>
<feature type="region of interest" description="Disordered" evidence="1">
    <location>
        <begin position="119"/>
        <end position="148"/>
    </location>
</feature>
<evidence type="ECO:0000256" key="1">
    <source>
        <dbReference type="SAM" id="MobiDB-lite"/>
    </source>
</evidence>
<reference evidence="3" key="1">
    <citation type="submission" date="2009-05" db="EMBL/GenBank/DDBJ databases">
        <title>The genome sequence of Ajellomyces capsulatus strain H143.</title>
        <authorList>
            <person name="Champion M."/>
            <person name="Cuomo C.A."/>
            <person name="Ma L.-J."/>
            <person name="Henn M.R."/>
            <person name="Sil A."/>
            <person name="Goldman B."/>
            <person name="Young S.K."/>
            <person name="Kodira C.D."/>
            <person name="Zeng Q."/>
            <person name="Koehrsen M."/>
            <person name="Alvarado L."/>
            <person name="Berlin A.M."/>
            <person name="Borenstein D."/>
            <person name="Chen Z."/>
            <person name="Engels R."/>
            <person name="Freedman E."/>
            <person name="Gellesch M."/>
            <person name="Goldberg J."/>
            <person name="Griggs A."/>
            <person name="Gujja S."/>
            <person name="Heiman D.I."/>
            <person name="Hepburn T.A."/>
            <person name="Howarth C."/>
            <person name="Jen D."/>
            <person name="Larson L."/>
            <person name="Lewis B."/>
            <person name="Mehta T."/>
            <person name="Park D."/>
            <person name="Pearson M."/>
            <person name="Roberts A."/>
            <person name="Saif S."/>
            <person name="Shea T.D."/>
            <person name="Shenoy N."/>
            <person name="Sisk P."/>
            <person name="Stolte C."/>
            <person name="Sykes S."/>
            <person name="Walk T."/>
            <person name="White J."/>
            <person name="Yandava C."/>
            <person name="Klein B."/>
            <person name="McEwen J.G."/>
            <person name="Puccia R."/>
            <person name="Goldman G.H."/>
            <person name="Felipe M.S."/>
            <person name="Nino-Vega G."/>
            <person name="San-Blas G."/>
            <person name="Taylor J.W."/>
            <person name="Mendoza L."/>
            <person name="Galagan J.E."/>
            <person name="Nusbaum C."/>
            <person name="Birren B.W."/>
        </authorList>
    </citation>
    <scope>NUCLEOTIDE SEQUENCE [LARGE SCALE GENOMIC DNA]</scope>
    <source>
        <strain evidence="3">H143</strain>
    </source>
</reference>